<evidence type="ECO:0000259" key="4">
    <source>
        <dbReference type="Pfam" id="PF05569"/>
    </source>
</evidence>
<dbReference type="InterPro" id="IPR050570">
    <property type="entry name" value="Cell_wall_metabolism_enzyme"/>
</dbReference>
<evidence type="ECO:0000256" key="1">
    <source>
        <dbReference type="ARBA" id="ARBA00022729"/>
    </source>
</evidence>
<dbReference type="EMBL" id="SMLW01000383">
    <property type="protein sequence ID" value="MTI24221.1"/>
    <property type="molecule type" value="Genomic_DNA"/>
</dbReference>
<evidence type="ECO:0008006" key="7">
    <source>
        <dbReference type="Google" id="ProtNLM"/>
    </source>
</evidence>
<keyword evidence="1" id="KW-0732">Signal</keyword>
<dbReference type="RefSeq" id="WP_155169995.1">
    <property type="nucleotide sequence ID" value="NZ_BAAAFL010000053.1"/>
</dbReference>
<dbReference type="Proteomes" id="UP000798808">
    <property type="component" value="Unassembled WGS sequence"/>
</dbReference>
<dbReference type="InterPro" id="IPR008756">
    <property type="entry name" value="Peptidase_M56"/>
</dbReference>
<evidence type="ECO:0000256" key="2">
    <source>
        <dbReference type="SAM" id="Phobius"/>
    </source>
</evidence>
<keyword evidence="2" id="KW-0812">Transmembrane</keyword>
<dbReference type="InterPro" id="IPR016047">
    <property type="entry name" value="M23ase_b-sheet_dom"/>
</dbReference>
<dbReference type="Pfam" id="PF05569">
    <property type="entry name" value="Peptidase_M56"/>
    <property type="match status" value="1"/>
</dbReference>
<dbReference type="PANTHER" id="PTHR21666">
    <property type="entry name" value="PEPTIDASE-RELATED"/>
    <property type="match status" value="1"/>
</dbReference>
<keyword evidence="2" id="KW-1133">Transmembrane helix</keyword>
<dbReference type="Gene3D" id="2.70.70.10">
    <property type="entry name" value="Glucose Permease (Domain IIA)"/>
    <property type="match status" value="1"/>
</dbReference>
<evidence type="ECO:0000259" key="3">
    <source>
        <dbReference type="Pfam" id="PF01551"/>
    </source>
</evidence>
<dbReference type="InterPro" id="IPR011055">
    <property type="entry name" value="Dup_hybrid_motif"/>
</dbReference>
<feature type="transmembrane region" description="Helical" evidence="2">
    <location>
        <begin position="96"/>
        <end position="116"/>
    </location>
</feature>
<feature type="domain" description="M23ase beta-sheet core" evidence="3">
    <location>
        <begin position="342"/>
        <end position="437"/>
    </location>
</feature>
<protein>
    <recommendedName>
        <fullName evidence="7">M23 family metallopeptidase</fullName>
    </recommendedName>
</protein>
<dbReference type="CDD" id="cd12797">
    <property type="entry name" value="M23_peptidase"/>
    <property type="match status" value="1"/>
</dbReference>
<comment type="caution">
    <text evidence="5">The sequence shown here is derived from an EMBL/GenBank/DDBJ whole genome shotgun (WGS) entry which is preliminary data.</text>
</comment>
<reference evidence="5 6" key="1">
    <citation type="submission" date="2019-02" db="EMBL/GenBank/DDBJ databases">
        <authorList>
            <person name="Goldberg S.R."/>
            <person name="Haltli B.A."/>
            <person name="Correa H."/>
            <person name="Russell K.G."/>
        </authorList>
    </citation>
    <scope>NUCLEOTIDE SEQUENCE [LARGE SCALE GENOMIC DNA]</scope>
    <source>
        <strain evidence="5 6">JCM 16186</strain>
    </source>
</reference>
<accession>A0ABW9RKM1</accession>
<feature type="transmembrane region" description="Helical" evidence="2">
    <location>
        <begin position="34"/>
        <end position="53"/>
    </location>
</feature>
<feature type="transmembrane region" description="Helical" evidence="2">
    <location>
        <begin position="268"/>
        <end position="286"/>
    </location>
</feature>
<feature type="transmembrane region" description="Helical" evidence="2">
    <location>
        <begin position="180"/>
        <end position="202"/>
    </location>
</feature>
<dbReference type="PANTHER" id="PTHR21666:SF289">
    <property type="entry name" value="L-ALA--D-GLU ENDOPEPTIDASE"/>
    <property type="match status" value="1"/>
</dbReference>
<dbReference type="SUPFAM" id="SSF51261">
    <property type="entry name" value="Duplicated hybrid motif"/>
    <property type="match status" value="1"/>
</dbReference>
<proteinExistence type="predicted"/>
<feature type="domain" description="Peptidase M56" evidence="4">
    <location>
        <begin position="25"/>
        <end position="260"/>
    </location>
</feature>
<feature type="transmembrane region" description="Helical" evidence="2">
    <location>
        <begin position="6"/>
        <end position="22"/>
    </location>
</feature>
<dbReference type="CDD" id="cd07341">
    <property type="entry name" value="M56_BlaR1_MecR1_like"/>
    <property type="match status" value="1"/>
</dbReference>
<keyword evidence="6" id="KW-1185">Reference proteome</keyword>
<keyword evidence="2" id="KW-0472">Membrane</keyword>
<sequence>MVFYLILASTGMLGFWLYYFVVLRRTTFFNLNRWYLFGALIFCLLVPFTHHFVDVSRGIEPESNNVALTYASEMLSTVEAIQDRVVIVQEAATAHISWLSTLYFVICGFFLLRFIWSLISINRLVKGSEEVSSTGVKVYRNHRITQPFSLFGRVFIPGKWDDVPGEILYHELEHIKKRHFIDVVLIEFVTILFWFNPVIYFYKKSVRLNLEYLADRAVLFQCGNPLKYQSLLISNALESSIKSPITTHFATPLKNRITMMKKRKTQNWMRVALIGAIPLAAGLVAMNTRNEVKQPLEESIATILDVVENDNKPSGFPLAANELVKVSSEYGPAMHPILKVEKMHQGIDLVAKEGTPVYATADGEVLESAEGEVRGHFIRIQHSEVYLTQYAHMSQRDVKAGDKVKRGEVIGYVGDTGQSRGAHLHYEVHENGKPVDPREFMK</sequence>
<name>A0ABW9RKM1_9BACT</name>
<evidence type="ECO:0000313" key="6">
    <source>
        <dbReference type="Proteomes" id="UP000798808"/>
    </source>
</evidence>
<dbReference type="Pfam" id="PF01551">
    <property type="entry name" value="Peptidase_M23"/>
    <property type="match status" value="1"/>
</dbReference>
<gene>
    <name evidence="5" type="ORF">E1163_04615</name>
</gene>
<organism evidence="5 6">
    <name type="scientific">Fulvivirga kasyanovii</name>
    <dbReference type="NCBI Taxonomy" id="396812"/>
    <lineage>
        <taxon>Bacteria</taxon>
        <taxon>Pseudomonadati</taxon>
        <taxon>Bacteroidota</taxon>
        <taxon>Cytophagia</taxon>
        <taxon>Cytophagales</taxon>
        <taxon>Fulvivirgaceae</taxon>
        <taxon>Fulvivirga</taxon>
    </lineage>
</organism>
<evidence type="ECO:0000313" key="5">
    <source>
        <dbReference type="EMBL" id="MTI24221.1"/>
    </source>
</evidence>